<dbReference type="InterPro" id="IPR001962">
    <property type="entry name" value="Asn_synthase"/>
</dbReference>
<dbReference type="InterPro" id="IPR051786">
    <property type="entry name" value="ASN_synthetase/amidase"/>
</dbReference>
<dbReference type="CDD" id="cd01991">
    <property type="entry name" value="Asn_synthase_B_C"/>
    <property type="match status" value="1"/>
</dbReference>
<protein>
    <recommendedName>
        <fullName evidence="3">asparagine synthase (glutamine-hydrolyzing)</fullName>
        <ecNumber evidence="3">6.3.5.4</ecNumber>
    </recommendedName>
</protein>
<evidence type="ECO:0000256" key="8">
    <source>
        <dbReference type="ARBA" id="ARBA00048741"/>
    </source>
</evidence>
<dbReference type="SUPFAM" id="SSF52402">
    <property type="entry name" value="Adenine nucleotide alpha hydrolases-like"/>
    <property type="match status" value="1"/>
</dbReference>
<dbReference type="OrthoDB" id="9763290at2"/>
<evidence type="ECO:0000256" key="3">
    <source>
        <dbReference type="ARBA" id="ARBA00012737"/>
    </source>
</evidence>
<feature type="active site" description="For GATase activity" evidence="9">
    <location>
        <position position="2"/>
    </location>
</feature>
<feature type="binding site" evidence="10">
    <location>
        <position position="288"/>
    </location>
    <ligand>
        <name>ATP</name>
        <dbReference type="ChEBI" id="CHEBI:30616"/>
    </ligand>
</feature>
<dbReference type="PIRSF" id="PIRSF001589">
    <property type="entry name" value="Asn_synthetase_glu-h"/>
    <property type="match status" value="1"/>
</dbReference>
<dbReference type="EMBL" id="PPTP01000003">
    <property type="protein sequence ID" value="RDB56135.1"/>
    <property type="molecule type" value="Genomic_DNA"/>
</dbReference>
<name>A0A369LDB0_9ACTN</name>
<evidence type="ECO:0000259" key="12">
    <source>
        <dbReference type="PROSITE" id="PS51278"/>
    </source>
</evidence>
<feature type="binding site" evidence="10">
    <location>
        <begin position="377"/>
        <end position="378"/>
    </location>
    <ligand>
        <name>ATP</name>
        <dbReference type="ChEBI" id="CHEBI:30616"/>
    </ligand>
</feature>
<feature type="domain" description="Glutamine amidotransferase type-2" evidence="12">
    <location>
        <begin position="2"/>
        <end position="213"/>
    </location>
</feature>
<evidence type="ECO:0000256" key="10">
    <source>
        <dbReference type="PIRSR" id="PIRSR001589-2"/>
    </source>
</evidence>
<evidence type="ECO:0000256" key="1">
    <source>
        <dbReference type="ARBA" id="ARBA00005187"/>
    </source>
</evidence>
<dbReference type="Pfam" id="PF00733">
    <property type="entry name" value="Asn_synthase"/>
    <property type="match status" value="1"/>
</dbReference>
<keyword evidence="4 10" id="KW-0547">Nucleotide-binding</keyword>
<dbReference type="InterPro" id="IPR014729">
    <property type="entry name" value="Rossmann-like_a/b/a_fold"/>
</dbReference>
<accession>A0A369LDB0</accession>
<evidence type="ECO:0000256" key="4">
    <source>
        <dbReference type="ARBA" id="ARBA00022741"/>
    </source>
</evidence>
<dbReference type="GO" id="GO:0005524">
    <property type="term" value="F:ATP binding"/>
    <property type="evidence" value="ECO:0007669"/>
    <property type="project" value="UniProtKB-KW"/>
</dbReference>
<dbReference type="AlphaFoldDB" id="A0A369LDB0"/>
<dbReference type="InterPro" id="IPR033738">
    <property type="entry name" value="AsnB_N"/>
</dbReference>
<dbReference type="STRING" id="1034345.GCA_000236865_00433"/>
<evidence type="ECO:0000256" key="11">
    <source>
        <dbReference type="PIRSR" id="PIRSR001589-3"/>
    </source>
</evidence>
<feature type="binding site" evidence="10">
    <location>
        <position position="100"/>
    </location>
    <ligand>
        <name>L-glutamine</name>
        <dbReference type="ChEBI" id="CHEBI:58359"/>
    </ligand>
</feature>
<keyword evidence="7 9" id="KW-0315">Glutamine amidotransferase</keyword>
<keyword evidence="9" id="KW-0028">Amino-acid biosynthesis</keyword>
<dbReference type="Proteomes" id="UP000253792">
    <property type="component" value="Unassembled WGS sequence"/>
</dbReference>
<dbReference type="PANTHER" id="PTHR43284">
    <property type="entry name" value="ASPARAGINE SYNTHETASE (GLUTAMINE-HYDROLYZING)"/>
    <property type="match status" value="1"/>
</dbReference>
<dbReference type="PANTHER" id="PTHR43284:SF1">
    <property type="entry name" value="ASPARAGINE SYNTHETASE"/>
    <property type="match status" value="1"/>
</dbReference>
<keyword evidence="14" id="KW-1185">Reference proteome</keyword>
<dbReference type="CDD" id="cd00712">
    <property type="entry name" value="AsnB"/>
    <property type="match status" value="1"/>
</dbReference>
<dbReference type="Gene3D" id="3.60.20.10">
    <property type="entry name" value="Glutamine Phosphoribosylpyrophosphate, subunit 1, domain 1"/>
    <property type="match status" value="1"/>
</dbReference>
<organism evidence="13 14">
    <name type="scientific">Senegalimassilia anaerobia</name>
    <dbReference type="NCBI Taxonomy" id="1473216"/>
    <lineage>
        <taxon>Bacteria</taxon>
        <taxon>Bacillati</taxon>
        <taxon>Actinomycetota</taxon>
        <taxon>Coriobacteriia</taxon>
        <taxon>Coriobacteriales</taxon>
        <taxon>Coriobacteriaceae</taxon>
        <taxon>Senegalimassilia</taxon>
    </lineage>
</organism>
<dbReference type="NCBIfam" id="TIGR01536">
    <property type="entry name" value="asn_synth_AEB"/>
    <property type="match status" value="1"/>
</dbReference>
<dbReference type="PROSITE" id="PS51278">
    <property type="entry name" value="GATASE_TYPE_2"/>
    <property type="match status" value="1"/>
</dbReference>
<dbReference type="Pfam" id="PF13537">
    <property type="entry name" value="GATase_7"/>
    <property type="match status" value="1"/>
</dbReference>
<evidence type="ECO:0000256" key="5">
    <source>
        <dbReference type="ARBA" id="ARBA00022840"/>
    </source>
</evidence>
<reference evidence="13 14" key="1">
    <citation type="journal article" date="2018" name="Elife">
        <title>Discovery and characterization of a prevalent human gut bacterial enzyme sufficient for the inactivation of a family of plant toxins.</title>
        <authorList>
            <person name="Koppel N."/>
            <person name="Bisanz J.E."/>
            <person name="Pandelia M.E."/>
            <person name="Turnbaugh P.J."/>
            <person name="Balskus E.P."/>
        </authorList>
    </citation>
    <scope>NUCLEOTIDE SEQUENCE [LARGE SCALE GENOMIC DNA]</scope>
    <source>
        <strain evidence="14">anaerobia AP69FAA</strain>
    </source>
</reference>
<evidence type="ECO:0000256" key="2">
    <source>
        <dbReference type="ARBA" id="ARBA00005752"/>
    </source>
</evidence>
<comment type="caution">
    <text evidence="13">The sequence shown here is derived from an EMBL/GenBank/DDBJ whole genome shotgun (WGS) entry which is preliminary data.</text>
</comment>
<sequence>MCGFVGFTAVDFDEGVNRAIVKDMADRIIHRGPDDEGFFVNDDVAMGFRRLSIIDLEGSHQPMQNADGSVTVTFNGEIYNFQELRAELEGMGYQFKTNGDTETIVHGYEAWGTGMFERLRGMFAIAIWDAKEKQLVLARDIFGIKPLYYQHEGRRLIWGSEIKSFLAHPRFKKELNREALPQYLCFEYMNDSQTMFKDVHKMTPGHFMVFKDGKATIECFYKITYKIDRSKGLEEWADIIKDTFDESVRAHEIADVEIGSFLSGGIDSSLAAYCMGQHHDEGVKTFSVGYDITGSEEQRDKAENAGFKIKLDELKDAREFAEWAGLSNKDVQVTAKEFLDIVPTEQYHMDEPLGAPSAIPLYFVSQLASKEVKVVQSGEGADELFGGYWIYHDQYEFSKYFKVPRVLRAAGGAVAQKLPPFHGRHFAMRGSGGPEKSYQRACMNYMWDEVPNVLKGYNGPCKPWEWCKPHFDEAAVQTGGGDVITQTQYVDMVSYMPYDICLKADRMSMAHSLELRVPFLDKKVLDVALQLPTDCRVTDEHSKYALRRAAAHLGFPQKVADMPKQPFITPLTVWLQTDLYYERIKEAFTSPAAHEFFNVDYLMKMLNDHRSADFSTQEGRSKLKMMRIWNVYCFLCWYEVFFGETSKQYAPKTQVA</sequence>
<comment type="pathway">
    <text evidence="1">Amino-acid biosynthesis; L-asparagine biosynthesis; L-asparagine from L-aspartate (L-Gln route): step 1/1.</text>
</comment>
<dbReference type="GO" id="GO:0005829">
    <property type="term" value="C:cytosol"/>
    <property type="evidence" value="ECO:0007669"/>
    <property type="project" value="TreeGrafter"/>
</dbReference>
<evidence type="ECO:0000256" key="7">
    <source>
        <dbReference type="ARBA" id="ARBA00022962"/>
    </source>
</evidence>
<dbReference type="InterPro" id="IPR006426">
    <property type="entry name" value="Asn_synth_AEB"/>
</dbReference>
<dbReference type="InterPro" id="IPR017932">
    <property type="entry name" value="GATase_2_dom"/>
</dbReference>
<dbReference type="Gene3D" id="3.40.50.620">
    <property type="entry name" value="HUPs"/>
    <property type="match status" value="1"/>
</dbReference>
<dbReference type="GO" id="GO:0004066">
    <property type="term" value="F:asparagine synthase (glutamine-hydrolyzing) activity"/>
    <property type="evidence" value="ECO:0007669"/>
    <property type="project" value="UniProtKB-EC"/>
</dbReference>
<evidence type="ECO:0000256" key="6">
    <source>
        <dbReference type="ARBA" id="ARBA00022888"/>
    </source>
</evidence>
<comment type="similarity">
    <text evidence="2">Belongs to the asparagine synthetase family.</text>
</comment>
<keyword evidence="5 10" id="KW-0067">ATP-binding</keyword>
<dbReference type="SUPFAM" id="SSF56235">
    <property type="entry name" value="N-terminal nucleophile aminohydrolases (Ntn hydrolases)"/>
    <property type="match status" value="1"/>
</dbReference>
<comment type="catalytic activity">
    <reaction evidence="8">
        <text>L-aspartate + L-glutamine + ATP + H2O = L-asparagine + L-glutamate + AMP + diphosphate + H(+)</text>
        <dbReference type="Rhea" id="RHEA:12228"/>
        <dbReference type="ChEBI" id="CHEBI:15377"/>
        <dbReference type="ChEBI" id="CHEBI:15378"/>
        <dbReference type="ChEBI" id="CHEBI:29985"/>
        <dbReference type="ChEBI" id="CHEBI:29991"/>
        <dbReference type="ChEBI" id="CHEBI:30616"/>
        <dbReference type="ChEBI" id="CHEBI:33019"/>
        <dbReference type="ChEBI" id="CHEBI:58048"/>
        <dbReference type="ChEBI" id="CHEBI:58359"/>
        <dbReference type="ChEBI" id="CHEBI:456215"/>
        <dbReference type="EC" id="6.3.5.4"/>
    </reaction>
</comment>
<feature type="site" description="Important for beta-aspartyl-AMP intermediate formation" evidence="11">
    <location>
        <position position="379"/>
    </location>
</feature>
<dbReference type="GO" id="GO:0006529">
    <property type="term" value="P:asparagine biosynthetic process"/>
    <property type="evidence" value="ECO:0007669"/>
    <property type="project" value="UniProtKB-KW"/>
</dbReference>
<evidence type="ECO:0000256" key="9">
    <source>
        <dbReference type="PIRSR" id="PIRSR001589-1"/>
    </source>
</evidence>
<evidence type="ECO:0000313" key="14">
    <source>
        <dbReference type="Proteomes" id="UP000253792"/>
    </source>
</evidence>
<dbReference type="EC" id="6.3.5.4" evidence="3"/>
<evidence type="ECO:0000313" key="13">
    <source>
        <dbReference type="EMBL" id="RDB56135.1"/>
    </source>
</evidence>
<dbReference type="RefSeq" id="WP_114620447.1">
    <property type="nucleotide sequence ID" value="NZ_PPTP01000003.1"/>
</dbReference>
<dbReference type="InterPro" id="IPR029055">
    <property type="entry name" value="Ntn_hydrolases_N"/>
</dbReference>
<proteinExistence type="inferred from homology"/>
<gene>
    <name evidence="13" type="primary">asnB</name>
    <name evidence="13" type="ORF">C1880_04405</name>
</gene>
<keyword evidence="6 9" id="KW-0061">Asparagine biosynthesis</keyword>